<dbReference type="EMBL" id="JAGGLU010000008">
    <property type="protein sequence ID" value="MBP2058302.1"/>
    <property type="molecule type" value="Genomic_DNA"/>
</dbReference>
<feature type="domain" description="S-layer protein C-terminal" evidence="2">
    <location>
        <begin position="60"/>
        <end position="134"/>
    </location>
</feature>
<accession>A0ABS4MF33</accession>
<name>A0ABS4MF33_9LACO</name>
<evidence type="ECO:0000256" key="1">
    <source>
        <dbReference type="SAM" id="MobiDB-lite"/>
    </source>
</evidence>
<dbReference type="InterPro" id="IPR024968">
    <property type="entry name" value="SlpA_C_lactobacillus"/>
</dbReference>
<dbReference type="Proteomes" id="UP001519292">
    <property type="component" value="Unassembled WGS sequence"/>
</dbReference>
<protein>
    <recommendedName>
        <fullName evidence="2">S-layer protein C-terminal domain-containing protein</fullName>
    </recommendedName>
</protein>
<organism evidence="3 4">
    <name type="scientific">Lactobacillus colini</name>
    <dbReference type="NCBI Taxonomy" id="1819254"/>
    <lineage>
        <taxon>Bacteria</taxon>
        <taxon>Bacillati</taxon>
        <taxon>Bacillota</taxon>
        <taxon>Bacilli</taxon>
        <taxon>Lactobacillales</taxon>
        <taxon>Lactobacillaceae</taxon>
        <taxon>Lactobacillus</taxon>
    </lineage>
</organism>
<proteinExistence type="predicted"/>
<evidence type="ECO:0000313" key="3">
    <source>
        <dbReference type="EMBL" id="MBP2058302.1"/>
    </source>
</evidence>
<sequence>MRNAIAYDKDGNKTKLKYITYGSVKVDATPVKMNGTLYYKVSDEDPAFKASGLSSAYIKATNLDGVKRKLKHNAYIYRTSNGRTSYTGYLGTQAEGVWKLYKAQTITTYGGSYKFKNGKRYYRVGGPRKQYVKVGNLGPVISTNTSCNANFSSANATTSTKPTSSEETTVTVTNPRAALCVEVPGKDAVQSSSKYAKKGEKFVVDCLEQGTRADTGSDGDDDNELAIYHIKGTDYWIYNNAVSAAKQLPVQNYYHYNNSYIKFTKNVDVYNADGTVQNHNGQKIRKQGGMLRVDNLIYIWVPSEQKAELFYHLVSTNFEATTTSANQEYTIEVGKNSYVKASDVEFIEESTKLTPSNTAEEAKAVYGASQSSNK</sequence>
<keyword evidence="4" id="KW-1185">Reference proteome</keyword>
<gene>
    <name evidence="3" type="ORF">J2Z60_001481</name>
</gene>
<evidence type="ECO:0000313" key="4">
    <source>
        <dbReference type="Proteomes" id="UP001519292"/>
    </source>
</evidence>
<evidence type="ECO:0000259" key="2">
    <source>
        <dbReference type="Pfam" id="PF03217"/>
    </source>
</evidence>
<comment type="caution">
    <text evidence="3">The sequence shown here is derived from an EMBL/GenBank/DDBJ whole genome shotgun (WGS) entry which is preliminary data.</text>
</comment>
<dbReference type="Pfam" id="PF03217">
    <property type="entry name" value="SlpA"/>
    <property type="match status" value="1"/>
</dbReference>
<feature type="region of interest" description="Disordered" evidence="1">
    <location>
        <begin position="354"/>
        <end position="374"/>
    </location>
</feature>
<reference evidence="3 4" key="1">
    <citation type="submission" date="2021-03" db="EMBL/GenBank/DDBJ databases">
        <title>Genomic Encyclopedia of Type Strains, Phase IV (KMG-IV): sequencing the most valuable type-strain genomes for metagenomic binning, comparative biology and taxonomic classification.</title>
        <authorList>
            <person name="Goeker M."/>
        </authorList>
    </citation>
    <scope>NUCLEOTIDE SEQUENCE [LARGE SCALE GENOMIC DNA]</scope>
    <source>
        <strain evidence="3 4">DSM 101872</strain>
    </source>
</reference>